<dbReference type="AlphaFoldDB" id="A0A1N6LGV2"/>
<dbReference type="OrthoDB" id="5734415at2"/>
<dbReference type="Gene3D" id="3.40.50.300">
    <property type="entry name" value="P-loop containing nucleotide triphosphate hydrolases"/>
    <property type="match status" value="1"/>
</dbReference>
<dbReference type="InterPro" id="IPR027417">
    <property type="entry name" value="P-loop_NTPase"/>
</dbReference>
<dbReference type="Proteomes" id="UP000185151">
    <property type="component" value="Unassembled WGS sequence"/>
</dbReference>
<dbReference type="EMBL" id="FSRU01000003">
    <property type="protein sequence ID" value="SIO67906.1"/>
    <property type="molecule type" value="Genomic_DNA"/>
</dbReference>
<keyword evidence="1" id="KW-0808">Transferase</keyword>
<gene>
    <name evidence="1" type="ORF">SAMN05444165_7195</name>
</gene>
<dbReference type="GO" id="GO:0008146">
    <property type="term" value="F:sulfotransferase activity"/>
    <property type="evidence" value="ECO:0007669"/>
    <property type="project" value="InterPro"/>
</dbReference>
<name>A0A1N6LGV2_9BURK</name>
<accession>A0A1N6LGV2</accession>
<proteinExistence type="predicted"/>
<protein>
    <submittedName>
        <fullName evidence="1">Sulfotransferase family protein</fullName>
    </submittedName>
</protein>
<dbReference type="GO" id="GO:0016020">
    <property type="term" value="C:membrane"/>
    <property type="evidence" value="ECO:0007669"/>
    <property type="project" value="InterPro"/>
</dbReference>
<reference evidence="1 2" key="1">
    <citation type="submission" date="2016-11" db="EMBL/GenBank/DDBJ databases">
        <authorList>
            <person name="Jaros S."/>
            <person name="Januszkiewicz K."/>
            <person name="Wedrychowicz H."/>
        </authorList>
    </citation>
    <scope>NUCLEOTIDE SEQUENCE [LARGE SCALE GENOMIC DNA]</scope>
    <source>
        <strain evidence="1 2">GAS95</strain>
    </source>
</reference>
<dbReference type="InterPro" id="IPR005331">
    <property type="entry name" value="Sulfotransferase"/>
</dbReference>
<keyword evidence="2" id="KW-1185">Reference proteome</keyword>
<sequence length="288" mass="32465">MRTVIVHYHLFKNAGTTIDSILDRNFTGDAHGHLEGPYPWSTVSPNEILNHALANPALRVISSHQARLPLPQHPSITFLPILFLRHPIDRFASVYEFERRQPADSISPSVAIARNGGLAAFANWVVEREATAVCRNFQVAHLASAQSDMREARATHSDYLQALAHLRSLPFFGIVESFEDSMQVLQEFLRPHVGELNIDFSIENFTPGRKATLEDRLEHIESELGPSLYRELLEHNALDLLLYREAEQRFAANLLTRQLDNSPPPARKGLRARVMRAFRPNSKSPVGA</sequence>
<dbReference type="RefSeq" id="WP_074302152.1">
    <property type="nucleotide sequence ID" value="NZ_FSRU01000003.1"/>
</dbReference>
<dbReference type="Pfam" id="PF03567">
    <property type="entry name" value="Sulfotransfer_2"/>
    <property type="match status" value="1"/>
</dbReference>
<evidence type="ECO:0000313" key="1">
    <source>
        <dbReference type="EMBL" id="SIO67906.1"/>
    </source>
</evidence>
<evidence type="ECO:0000313" key="2">
    <source>
        <dbReference type="Proteomes" id="UP000185151"/>
    </source>
</evidence>
<organism evidence="1 2">
    <name type="scientific">Paraburkholderia phenazinium</name>
    <dbReference type="NCBI Taxonomy" id="60549"/>
    <lineage>
        <taxon>Bacteria</taxon>
        <taxon>Pseudomonadati</taxon>
        <taxon>Pseudomonadota</taxon>
        <taxon>Betaproteobacteria</taxon>
        <taxon>Burkholderiales</taxon>
        <taxon>Burkholderiaceae</taxon>
        <taxon>Paraburkholderia</taxon>
    </lineage>
</organism>